<feature type="region of interest" description="Disordered" evidence="1">
    <location>
        <begin position="1"/>
        <end position="61"/>
    </location>
</feature>
<evidence type="ECO:0000256" key="1">
    <source>
        <dbReference type="SAM" id="MobiDB-lite"/>
    </source>
</evidence>
<name>A0A6G1HG65_9PEZI</name>
<evidence type="ECO:0000313" key="3">
    <source>
        <dbReference type="Proteomes" id="UP000800041"/>
    </source>
</evidence>
<keyword evidence="3" id="KW-1185">Reference proteome</keyword>
<proteinExistence type="predicted"/>
<dbReference type="EMBL" id="ML977137">
    <property type="protein sequence ID" value="KAF1992173.1"/>
    <property type="molecule type" value="Genomic_DNA"/>
</dbReference>
<gene>
    <name evidence="2" type="ORF">K402DRAFT_306</name>
</gene>
<evidence type="ECO:0000313" key="2">
    <source>
        <dbReference type="EMBL" id="KAF1992173.1"/>
    </source>
</evidence>
<organism evidence="2 3">
    <name type="scientific">Aulographum hederae CBS 113979</name>
    <dbReference type="NCBI Taxonomy" id="1176131"/>
    <lineage>
        <taxon>Eukaryota</taxon>
        <taxon>Fungi</taxon>
        <taxon>Dikarya</taxon>
        <taxon>Ascomycota</taxon>
        <taxon>Pezizomycotina</taxon>
        <taxon>Dothideomycetes</taxon>
        <taxon>Pleosporomycetidae</taxon>
        <taxon>Aulographales</taxon>
        <taxon>Aulographaceae</taxon>
    </lineage>
</organism>
<dbReference type="AlphaFoldDB" id="A0A6G1HG65"/>
<evidence type="ECO:0008006" key="4">
    <source>
        <dbReference type="Google" id="ProtNLM"/>
    </source>
</evidence>
<reference evidence="2" key="1">
    <citation type="journal article" date="2020" name="Stud. Mycol.">
        <title>101 Dothideomycetes genomes: a test case for predicting lifestyles and emergence of pathogens.</title>
        <authorList>
            <person name="Haridas S."/>
            <person name="Albert R."/>
            <person name="Binder M."/>
            <person name="Bloem J."/>
            <person name="Labutti K."/>
            <person name="Salamov A."/>
            <person name="Andreopoulos B."/>
            <person name="Baker S."/>
            <person name="Barry K."/>
            <person name="Bills G."/>
            <person name="Bluhm B."/>
            <person name="Cannon C."/>
            <person name="Castanera R."/>
            <person name="Culley D."/>
            <person name="Daum C."/>
            <person name="Ezra D."/>
            <person name="Gonzalez J."/>
            <person name="Henrissat B."/>
            <person name="Kuo A."/>
            <person name="Liang C."/>
            <person name="Lipzen A."/>
            <person name="Lutzoni F."/>
            <person name="Magnuson J."/>
            <person name="Mondo S."/>
            <person name="Nolan M."/>
            <person name="Ohm R."/>
            <person name="Pangilinan J."/>
            <person name="Park H.-J."/>
            <person name="Ramirez L."/>
            <person name="Alfaro M."/>
            <person name="Sun H."/>
            <person name="Tritt A."/>
            <person name="Yoshinaga Y."/>
            <person name="Zwiers L.-H."/>
            <person name="Turgeon B."/>
            <person name="Goodwin S."/>
            <person name="Spatafora J."/>
            <person name="Crous P."/>
            <person name="Grigoriev I."/>
        </authorList>
    </citation>
    <scope>NUCLEOTIDE SEQUENCE</scope>
    <source>
        <strain evidence="2">CBS 113979</strain>
    </source>
</reference>
<sequence>MMDREHDQRNLAREKQKRVLTEARRRQNREAQMRFKQRRKGVTGNGKAHTNPSDIHAVPGSDELNADKFAVNINTVRDSSPVRVGNYQFQERLVSLHSPMR</sequence>
<feature type="compositionally biased region" description="Basic and acidic residues" evidence="1">
    <location>
        <begin position="1"/>
        <end position="33"/>
    </location>
</feature>
<protein>
    <recommendedName>
        <fullName evidence="4">BZIP domain-containing protein</fullName>
    </recommendedName>
</protein>
<accession>A0A6G1HG65</accession>
<dbReference type="Proteomes" id="UP000800041">
    <property type="component" value="Unassembled WGS sequence"/>
</dbReference>